<accession>A0A385YQX8</accession>
<dbReference type="AlphaFoldDB" id="A0A385YQX8"/>
<dbReference type="KEGG" id="paek:D3873_03100"/>
<dbReference type="EMBL" id="CP032418">
    <property type="protein sequence ID" value="AYC28904.1"/>
    <property type="molecule type" value="Genomic_DNA"/>
</dbReference>
<evidence type="ECO:0000313" key="2">
    <source>
        <dbReference type="Proteomes" id="UP000265725"/>
    </source>
</evidence>
<organism evidence="1 2">
    <name type="scientific">Paenisporosarcina cavernae</name>
    <dbReference type="NCBI Taxonomy" id="2320858"/>
    <lineage>
        <taxon>Bacteria</taxon>
        <taxon>Bacillati</taxon>
        <taxon>Bacillota</taxon>
        <taxon>Bacilli</taxon>
        <taxon>Bacillales</taxon>
        <taxon>Caryophanaceae</taxon>
        <taxon>Paenisporosarcina</taxon>
    </lineage>
</organism>
<gene>
    <name evidence="1" type="ORF">D3873_03100</name>
</gene>
<reference evidence="2" key="1">
    <citation type="submission" date="2018-09" db="EMBL/GenBank/DDBJ databases">
        <authorList>
            <person name="Zhu H."/>
        </authorList>
    </citation>
    <scope>NUCLEOTIDE SEQUENCE [LARGE SCALE GENOMIC DNA]</scope>
    <source>
        <strain evidence="2">K2R23-3</strain>
    </source>
</reference>
<dbReference type="Proteomes" id="UP000265725">
    <property type="component" value="Chromosome"/>
</dbReference>
<name>A0A385YQX8_9BACL</name>
<evidence type="ECO:0000313" key="1">
    <source>
        <dbReference type="EMBL" id="AYC28904.1"/>
    </source>
</evidence>
<proteinExistence type="predicted"/>
<protein>
    <submittedName>
        <fullName evidence="1">Uncharacterized protein</fullName>
    </submittedName>
</protein>
<sequence length="81" mass="9603">MTLASRVYFQSFFLPNINLKRNIAEMYVTLRAVKEDLPIVLNGQLLENGEIEIYFIAVPTRERYVRKINEEREVLIAQRNM</sequence>
<keyword evidence="2" id="KW-1185">Reference proteome</keyword>